<evidence type="ECO:0000313" key="12">
    <source>
        <dbReference type="EMBL" id="CAL1541455.1"/>
    </source>
</evidence>
<comment type="similarity">
    <text evidence="8">Belongs to the two pore domain potassium channel (TC 1.A.1.8) family.</text>
</comment>
<dbReference type="PANTHER" id="PTHR11003:SF334">
    <property type="entry name" value="FI03418P"/>
    <property type="match status" value="1"/>
</dbReference>
<evidence type="ECO:0000256" key="7">
    <source>
        <dbReference type="ARBA" id="ARBA00023303"/>
    </source>
</evidence>
<feature type="transmembrane region" description="Helical" evidence="10">
    <location>
        <begin position="174"/>
        <end position="200"/>
    </location>
</feature>
<evidence type="ECO:0000256" key="9">
    <source>
        <dbReference type="SAM" id="MobiDB-lite"/>
    </source>
</evidence>
<dbReference type="InterPro" id="IPR003280">
    <property type="entry name" value="2pore_dom_K_chnl"/>
</dbReference>
<evidence type="ECO:0000256" key="1">
    <source>
        <dbReference type="ARBA" id="ARBA00004141"/>
    </source>
</evidence>
<keyword evidence="3 8" id="KW-0812">Transmembrane</keyword>
<evidence type="ECO:0000256" key="3">
    <source>
        <dbReference type="ARBA" id="ARBA00022692"/>
    </source>
</evidence>
<evidence type="ECO:0000256" key="8">
    <source>
        <dbReference type="RuleBase" id="RU003857"/>
    </source>
</evidence>
<proteinExistence type="inferred from homology"/>
<feature type="region of interest" description="Disordered" evidence="9">
    <location>
        <begin position="142"/>
        <end position="163"/>
    </location>
</feature>
<dbReference type="GO" id="GO:0030322">
    <property type="term" value="P:stabilization of membrane potential"/>
    <property type="evidence" value="ECO:0007669"/>
    <property type="project" value="TreeGrafter"/>
</dbReference>
<keyword evidence="13" id="KW-1185">Reference proteome</keyword>
<sequence>MSNKNGGLQTKPTAAPRLQKPVKRADDKATTKQKRGKQRDQQQQQLQLELQEQLQQQQRQQTVKAQQQEQLQQTPTPQKRRCCYTCCCARPRDLKERQSIVDDDIEDDATHIASLSNHRHGGDTSDESSCCLGCCRRKKKRKSMPQSDSQMTTSSTSGGGKKSNCRKCCRKVTAFIFSHVGLGSLVVAYSIMGGFLFQWLEATDEMLERISVTKTRTNSVMKLWNMTRELNILYEKNWTAMADEILREFQASMYESVKERGWDGRDENNEDMQWSFSGSLLYSVTVITTIGYGHIAPKTDMGRLVTMFYALIGIPLTLLCLSNIGSFFANCFRFLYKYLCNGMTWLCCPRRQPPKARYSGSTATMTTTSSLKSVASKKSKSLKDINSEFEESRQSLRRDISLVEKGLQPASHGSRDVSRAGTSCTGYDGELNMVVVDEPPAHKLSLKEEIRVPMCVSLLIIALYIFGGAILFSLWEKDWNYLIGSYFCFITLSTIGFGDYVFGVGSDLDNSEKMITCALYLVLGLSIIAMCFDLMQEEVRAKCRWLGVKLGIIELSRHPKRKR</sequence>
<dbReference type="GO" id="GO:0022841">
    <property type="term" value="F:potassium ion leak channel activity"/>
    <property type="evidence" value="ECO:0007669"/>
    <property type="project" value="TreeGrafter"/>
</dbReference>
<evidence type="ECO:0000256" key="2">
    <source>
        <dbReference type="ARBA" id="ARBA00022448"/>
    </source>
</evidence>
<feature type="transmembrane region" description="Helical" evidence="10">
    <location>
        <begin position="481"/>
        <end position="502"/>
    </location>
</feature>
<keyword evidence="5 8" id="KW-0406">Ion transport</keyword>
<organism evidence="12 13">
    <name type="scientific">Lymnaea stagnalis</name>
    <name type="common">Great pond snail</name>
    <name type="synonym">Helix stagnalis</name>
    <dbReference type="NCBI Taxonomy" id="6523"/>
    <lineage>
        <taxon>Eukaryota</taxon>
        <taxon>Metazoa</taxon>
        <taxon>Spiralia</taxon>
        <taxon>Lophotrochozoa</taxon>
        <taxon>Mollusca</taxon>
        <taxon>Gastropoda</taxon>
        <taxon>Heterobranchia</taxon>
        <taxon>Euthyneura</taxon>
        <taxon>Panpulmonata</taxon>
        <taxon>Hygrophila</taxon>
        <taxon>Lymnaeoidea</taxon>
        <taxon>Lymnaeidae</taxon>
        <taxon>Lymnaea</taxon>
    </lineage>
</organism>
<name>A0AAV2IA97_LYMST</name>
<accession>A0AAV2IA97</accession>
<evidence type="ECO:0000256" key="10">
    <source>
        <dbReference type="SAM" id="Phobius"/>
    </source>
</evidence>
<dbReference type="InterPro" id="IPR013099">
    <property type="entry name" value="K_chnl_dom"/>
</dbReference>
<evidence type="ECO:0000256" key="5">
    <source>
        <dbReference type="ARBA" id="ARBA00023065"/>
    </source>
</evidence>
<feature type="region of interest" description="Disordered" evidence="9">
    <location>
        <begin position="1"/>
        <end position="45"/>
    </location>
</feature>
<keyword evidence="2 8" id="KW-0813">Transport</keyword>
<keyword evidence="4 10" id="KW-1133">Transmembrane helix</keyword>
<feature type="transmembrane region" description="Helical" evidence="10">
    <location>
        <begin position="274"/>
        <end position="295"/>
    </location>
</feature>
<dbReference type="Gene3D" id="1.10.287.70">
    <property type="match status" value="1"/>
</dbReference>
<feature type="transmembrane region" description="Helical" evidence="10">
    <location>
        <begin position="452"/>
        <end position="475"/>
    </location>
</feature>
<evidence type="ECO:0000259" key="11">
    <source>
        <dbReference type="Pfam" id="PF07885"/>
    </source>
</evidence>
<feature type="compositionally biased region" description="Low complexity" evidence="9">
    <location>
        <begin position="144"/>
        <end position="156"/>
    </location>
</feature>
<evidence type="ECO:0000256" key="4">
    <source>
        <dbReference type="ARBA" id="ARBA00022989"/>
    </source>
</evidence>
<dbReference type="PANTHER" id="PTHR11003">
    <property type="entry name" value="POTASSIUM CHANNEL, SUBFAMILY K"/>
    <property type="match status" value="1"/>
</dbReference>
<comment type="subcellular location">
    <subcellularLocation>
        <location evidence="1">Membrane</location>
        <topology evidence="1">Multi-pass membrane protein</topology>
    </subcellularLocation>
</comment>
<keyword evidence="6 10" id="KW-0472">Membrane</keyword>
<dbReference type="GO" id="GO:0015271">
    <property type="term" value="F:outward rectifier potassium channel activity"/>
    <property type="evidence" value="ECO:0007669"/>
    <property type="project" value="TreeGrafter"/>
</dbReference>
<evidence type="ECO:0000256" key="6">
    <source>
        <dbReference type="ARBA" id="ARBA00023136"/>
    </source>
</evidence>
<reference evidence="12 13" key="1">
    <citation type="submission" date="2024-04" db="EMBL/GenBank/DDBJ databases">
        <authorList>
            <consortium name="Genoscope - CEA"/>
            <person name="William W."/>
        </authorList>
    </citation>
    <scope>NUCLEOTIDE SEQUENCE [LARGE SCALE GENOMIC DNA]</scope>
</reference>
<gene>
    <name evidence="12" type="ORF">GSLYS_00015061001</name>
</gene>
<feature type="transmembrane region" description="Helical" evidence="10">
    <location>
        <begin position="514"/>
        <end position="535"/>
    </location>
</feature>
<protein>
    <recommendedName>
        <fullName evidence="11">Potassium channel domain-containing protein</fullName>
    </recommendedName>
</protein>
<feature type="compositionally biased region" description="Polar residues" evidence="9">
    <location>
        <begin position="1"/>
        <end position="12"/>
    </location>
</feature>
<evidence type="ECO:0000313" key="13">
    <source>
        <dbReference type="Proteomes" id="UP001497497"/>
    </source>
</evidence>
<dbReference type="Proteomes" id="UP001497497">
    <property type="component" value="Unassembled WGS sequence"/>
</dbReference>
<dbReference type="GO" id="GO:0005886">
    <property type="term" value="C:plasma membrane"/>
    <property type="evidence" value="ECO:0007669"/>
    <property type="project" value="TreeGrafter"/>
</dbReference>
<feature type="domain" description="Potassium channel" evidence="11">
    <location>
        <begin position="460"/>
        <end position="538"/>
    </location>
</feature>
<keyword evidence="7 8" id="KW-0407">Ion channel</keyword>
<dbReference type="SUPFAM" id="SSF81324">
    <property type="entry name" value="Voltage-gated potassium channels"/>
    <property type="match status" value="2"/>
</dbReference>
<feature type="domain" description="Potassium channel" evidence="11">
    <location>
        <begin position="269"/>
        <end position="329"/>
    </location>
</feature>
<dbReference type="EMBL" id="CAXITT010000433">
    <property type="protein sequence ID" value="CAL1541455.1"/>
    <property type="molecule type" value="Genomic_DNA"/>
</dbReference>
<feature type="transmembrane region" description="Helical" evidence="10">
    <location>
        <begin position="307"/>
        <end position="329"/>
    </location>
</feature>
<dbReference type="AlphaFoldDB" id="A0AAV2IA97"/>
<dbReference type="PRINTS" id="PR01333">
    <property type="entry name" value="2POREKCHANEL"/>
</dbReference>
<dbReference type="Pfam" id="PF07885">
    <property type="entry name" value="Ion_trans_2"/>
    <property type="match status" value="2"/>
</dbReference>
<comment type="caution">
    <text evidence="12">The sequence shown here is derived from an EMBL/GenBank/DDBJ whole genome shotgun (WGS) entry which is preliminary data.</text>
</comment>